<comment type="catalytic activity">
    <reaction evidence="2">
        <text>4-amino-5-aminomethyl-2-methylpyrimidine + H2O = 4-amino-5-hydroxymethyl-2-methylpyrimidine + NH4(+)</text>
        <dbReference type="Rhea" id="RHEA:31799"/>
        <dbReference type="ChEBI" id="CHEBI:15377"/>
        <dbReference type="ChEBI" id="CHEBI:16892"/>
        <dbReference type="ChEBI" id="CHEBI:28938"/>
        <dbReference type="ChEBI" id="CHEBI:63416"/>
        <dbReference type="EC" id="3.5.99.2"/>
    </reaction>
</comment>
<dbReference type="PANTHER" id="PTHR43198:SF2">
    <property type="entry name" value="SI:CH1073-67J19.1-RELATED"/>
    <property type="match status" value="1"/>
</dbReference>
<dbReference type="EMBL" id="CP129683">
    <property type="protein sequence ID" value="XDS51098.1"/>
    <property type="molecule type" value="Genomic_DNA"/>
</dbReference>
<keyword evidence="2" id="KW-0378">Hydrolase</keyword>
<dbReference type="InterPro" id="IPR050967">
    <property type="entry name" value="Thiamine_Salvage_TenA"/>
</dbReference>
<gene>
    <name evidence="8" type="ORF">QN062_02625</name>
    <name evidence="7" type="ORF">QN216_06630</name>
    <name evidence="6" type="ORF">QN217_03820</name>
</gene>
<feature type="binding site" evidence="4">
    <location>
        <position position="45"/>
    </location>
    <ligand>
        <name>substrate</name>
    </ligand>
</feature>
<proteinExistence type="inferred from homology"/>
<dbReference type="EMBL" id="CP129682">
    <property type="protein sequence ID" value="XDS48021.1"/>
    <property type="molecule type" value="Genomic_DNA"/>
</dbReference>
<accession>A0AB39UG82</accession>
<evidence type="ECO:0000313" key="7">
    <source>
        <dbReference type="EMBL" id="XDS48021.1"/>
    </source>
</evidence>
<comment type="function">
    <text evidence="2">Catalyzes an amino-pyrimidine hydrolysis reaction at the C5' of the pyrimidine moiety of thiamine compounds, a reaction that is part of a thiamine salvage pathway. Thus, catalyzes the conversion of 4-amino-5-aminomethyl-2-methylpyrimidine to 4-amino-5-hydroxymethyl-2-methylpyrimidine (HMP).</text>
</comment>
<name>A0AB39UG82_9BIFI</name>
<dbReference type="AlphaFoldDB" id="A0AB39UG82"/>
<dbReference type="PANTHER" id="PTHR43198">
    <property type="entry name" value="BIFUNCTIONAL TH2 PROTEIN"/>
    <property type="match status" value="1"/>
</dbReference>
<feature type="domain" description="Thiaminase-2/PQQC" evidence="5">
    <location>
        <begin position="14"/>
        <end position="214"/>
    </location>
</feature>
<dbReference type="GO" id="GO:0050334">
    <property type="term" value="F:thiaminase activity"/>
    <property type="evidence" value="ECO:0007669"/>
    <property type="project" value="UniProtKB-UniRule"/>
</dbReference>
<reference evidence="7" key="1">
    <citation type="submission" date="2023-07" db="EMBL/GenBank/DDBJ databases">
        <title>Bifidobacterium aquikefiriaerophilum sp. nov. and Bifidobacterium eccum sp. nov., isolated from water kefir.</title>
        <authorList>
            <person name="Breselge S."/>
            <person name="Bellassi P."/>
            <person name="Barcenilla C."/>
            <person name="Alvarez-Ordonez A."/>
            <person name="Morelli L."/>
            <person name="Cotter P.D."/>
        </authorList>
    </citation>
    <scope>NUCLEOTIDE SEQUENCE</scope>
    <source>
        <strain evidence="8">WK012_4_13</strain>
        <strain evidence="7">WK013_4_14</strain>
        <strain evidence="6">WK048_4_13</strain>
    </source>
</reference>
<comment type="catalytic activity">
    <reaction evidence="2">
        <text>thiamine + H2O = 5-(2-hydroxyethyl)-4-methylthiazole + 4-amino-5-hydroxymethyl-2-methylpyrimidine + H(+)</text>
        <dbReference type="Rhea" id="RHEA:17509"/>
        <dbReference type="ChEBI" id="CHEBI:15377"/>
        <dbReference type="ChEBI" id="CHEBI:15378"/>
        <dbReference type="ChEBI" id="CHEBI:16892"/>
        <dbReference type="ChEBI" id="CHEBI:17957"/>
        <dbReference type="ChEBI" id="CHEBI:18385"/>
        <dbReference type="EC" id="3.5.99.2"/>
    </reaction>
</comment>
<evidence type="ECO:0000259" key="5">
    <source>
        <dbReference type="Pfam" id="PF03070"/>
    </source>
</evidence>
<dbReference type="Pfam" id="PF03070">
    <property type="entry name" value="TENA_THI-4"/>
    <property type="match status" value="1"/>
</dbReference>
<dbReference type="CDD" id="cd19358">
    <property type="entry name" value="TenA_E_Spr0628-like"/>
    <property type="match status" value="1"/>
</dbReference>
<evidence type="ECO:0000256" key="3">
    <source>
        <dbReference type="PIRSR" id="PIRSR003170-1"/>
    </source>
</evidence>
<organism evidence="7">
    <name type="scientific">Bifidobacterium fermentum</name>
    <dbReference type="NCBI Taxonomy" id="3059035"/>
    <lineage>
        <taxon>Bacteria</taxon>
        <taxon>Bacillati</taxon>
        <taxon>Actinomycetota</taxon>
        <taxon>Actinomycetes</taxon>
        <taxon>Bifidobacteriales</taxon>
        <taxon>Bifidobacteriaceae</taxon>
        <taxon>Bifidobacterium</taxon>
    </lineage>
</organism>
<dbReference type="EMBL" id="CP129675">
    <property type="protein sequence ID" value="XDS47271.1"/>
    <property type="molecule type" value="Genomic_DNA"/>
</dbReference>
<keyword evidence="2" id="KW-0784">Thiamine biosynthesis</keyword>
<comment type="similarity">
    <text evidence="2">Belongs to the TenA family.</text>
</comment>
<feature type="binding site" evidence="4">
    <location>
        <position position="83"/>
    </location>
    <ligand>
        <name>substrate</name>
    </ligand>
</feature>
<dbReference type="GO" id="GO:0009228">
    <property type="term" value="P:thiamine biosynthetic process"/>
    <property type="evidence" value="ECO:0007669"/>
    <property type="project" value="UniProtKB-KW"/>
</dbReference>
<evidence type="ECO:0000313" key="8">
    <source>
        <dbReference type="EMBL" id="XDS51098.1"/>
    </source>
</evidence>
<dbReference type="PIRSF" id="PIRSF003170">
    <property type="entry name" value="Pet18p"/>
    <property type="match status" value="1"/>
</dbReference>
<dbReference type="SUPFAM" id="SSF48613">
    <property type="entry name" value="Heme oxygenase-like"/>
    <property type="match status" value="1"/>
</dbReference>
<feature type="active site" description="Proton donor" evidence="3">
    <location>
        <position position="205"/>
    </location>
</feature>
<dbReference type="EC" id="3.5.99.2" evidence="2"/>
<dbReference type="GO" id="GO:0005829">
    <property type="term" value="C:cytosol"/>
    <property type="evidence" value="ECO:0007669"/>
    <property type="project" value="TreeGrafter"/>
</dbReference>
<dbReference type="KEGG" id="bfk:QN062_02625"/>
<evidence type="ECO:0000256" key="2">
    <source>
        <dbReference type="PIRNR" id="PIRNR003170"/>
    </source>
</evidence>
<dbReference type="Gene3D" id="1.20.910.10">
    <property type="entry name" value="Heme oxygenase-like"/>
    <property type="match status" value="1"/>
</dbReference>
<feature type="binding site" evidence="4">
    <location>
        <position position="137"/>
    </location>
    <ligand>
        <name>substrate</name>
    </ligand>
</feature>
<dbReference type="InterPro" id="IPR026285">
    <property type="entry name" value="TenA_E"/>
</dbReference>
<evidence type="ECO:0000313" key="6">
    <source>
        <dbReference type="EMBL" id="XDS47271.1"/>
    </source>
</evidence>
<evidence type="ECO:0000256" key="1">
    <source>
        <dbReference type="ARBA" id="ARBA00004948"/>
    </source>
</evidence>
<protein>
    <recommendedName>
        <fullName evidence="2">Aminopyrimidine aminohydrolase</fullName>
        <ecNumber evidence="2">3.5.99.2</ecNumber>
    </recommendedName>
</protein>
<comment type="pathway">
    <text evidence="1 2">Cofactor biosynthesis; thiamine diphosphate biosynthesis.</text>
</comment>
<dbReference type="RefSeq" id="WP_369342062.1">
    <property type="nucleotide sequence ID" value="NZ_CP129675.1"/>
</dbReference>
<evidence type="ECO:0000256" key="4">
    <source>
        <dbReference type="PIRSR" id="PIRSR003170-2"/>
    </source>
</evidence>
<sequence length="214" mass="24881">MTTAYETCKSACSEEWDAAVNHRFNRELVSDTLDDKVLRKYLIQDWQYTDGFYSLLGQAVASADRLESKIRLGRQLGFIANDEDSYFRDRFRQFKVTPAELDRPTLTPSSVGMARLYADTVDTRRYANILAVLCVAESLYLEWAQRLTDQGRVLPRKEQNLGWVRVHREAGFIEWVDFLIDELNRVGDPDDHALSARFAKATHWELEFLNDAYR</sequence>
<dbReference type="InterPro" id="IPR004305">
    <property type="entry name" value="Thiaminase-2/PQQC"/>
</dbReference>
<dbReference type="InterPro" id="IPR016084">
    <property type="entry name" value="Haem_Oase-like_multi-hlx"/>
</dbReference>